<dbReference type="Proteomes" id="UP000470404">
    <property type="component" value="Unassembled WGS sequence"/>
</dbReference>
<name>A0ABX0BU97_9PSEU</name>
<protein>
    <submittedName>
        <fullName evidence="3">Uncharacterized protein</fullName>
    </submittedName>
</protein>
<evidence type="ECO:0000313" key="3">
    <source>
        <dbReference type="EMBL" id="NEC59194.1"/>
    </source>
</evidence>
<feature type="region of interest" description="Disordered" evidence="1">
    <location>
        <begin position="42"/>
        <end position="61"/>
    </location>
</feature>
<feature type="transmembrane region" description="Helical" evidence="2">
    <location>
        <begin position="21"/>
        <end position="40"/>
    </location>
</feature>
<keyword evidence="2" id="KW-0472">Membrane</keyword>
<keyword evidence="2" id="KW-0812">Transmembrane</keyword>
<dbReference type="EMBL" id="JAAGNC010000137">
    <property type="protein sequence ID" value="NEC59194.1"/>
    <property type="molecule type" value="Genomic_DNA"/>
</dbReference>
<evidence type="ECO:0000256" key="2">
    <source>
        <dbReference type="SAM" id="Phobius"/>
    </source>
</evidence>
<sequence length="61" mass="6308">MKTAVSAGLETGDRKLRESRLTLGAELLVGAWLVIAAVAFTSPATPGSGTPWHGELSRSEG</sequence>
<evidence type="ECO:0000313" key="4">
    <source>
        <dbReference type="Proteomes" id="UP000470404"/>
    </source>
</evidence>
<keyword evidence="2" id="KW-1133">Transmembrane helix</keyword>
<comment type="caution">
    <text evidence="3">The sequence shown here is derived from an EMBL/GenBank/DDBJ whole genome shotgun (WGS) entry which is preliminary data.</text>
</comment>
<reference evidence="3 4" key="1">
    <citation type="submission" date="2020-01" db="EMBL/GenBank/DDBJ databases">
        <title>Insect and environment-associated Actinomycetes.</title>
        <authorList>
            <person name="Currrie C."/>
            <person name="Chevrette M."/>
            <person name="Carlson C."/>
            <person name="Stubbendieck R."/>
            <person name="Wendt-Pienkowski E."/>
        </authorList>
    </citation>
    <scope>NUCLEOTIDE SEQUENCE [LARGE SCALE GENOMIC DNA]</scope>
    <source>
        <strain evidence="3 4">SID8386</strain>
    </source>
</reference>
<accession>A0ABX0BU97</accession>
<dbReference type="RefSeq" id="WP_067593187.1">
    <property type="nucleotide sequence ID" value="NZ_JAAGNC010000137.1"/>
</dbReference>
<proteinExistence type="predicted"/>
<keyword evidence="4" id="KW-1185">Reference proteome</keyword>
<gene>
    <name evidence="3" type="ORF">G3I59_27300</name>
</gene>
<organism evidence="3 4">
    <name type="scientific">Amycolatopsis rubida</name>
    <dbReference type="NCBI Taxonomy" id="112413"/>
    <lineage>
        <taxon>Bacteria</taxon>
        <taxon>Bacillati</taxon>
        <taxon>Actinomycetota</taxon>
        <taxon>Actinomycetes</taxon>
        <taxon>Pseudonocardiales</taxon>
        <taxon>Pseudonocardiaceae</taxon>
        <taxon>Amycolatopsis</taxon>
    </lineage>
</organism>
<evidence type="ECO:0000256" key="1">
    <source>
        <dbReference type="SAM" id="MobiDB-lite"/>
    </source>
</evidence>